<dbReference type="RefSeq" id="WP_150930355.1">
    <property type="nucleotide sequence ID" value="NZ_VYTZ01000001.1"/>
</dbReference>
<feature type="region of interest" description="Disordered" evidence="2">
    <location>
        <begin position="1849"/>
        <end position="1868"/>
    </location>
</feature>
<dbReference type="Pfam" id="PF05593">
    <property type="entry name" value="RHS_repeat"/>
    <property type="match status" value="1"/>
</dbReference>
<dbReference type="InterPro" id="IPR022385">
    <property type="entry name" value="Rhs_assc_core"/>
</dbReference>
<protein>
    <submittedName>
        <fullName evidence="5">Sugar-binding protein</fullName>
    </submittedName>
</protein>
<accession>A0A5J5K995</accession>
<evidence type="ECO:0000256" key="2">
    <source>
        <dbReference type="SAM" id="MobiDB-lite"/>
    </source>
</evidence>
<name>A0A5J5K995_9ACTN</name>
<keyword evidence="1" id="KW-0677">Repeat</keyword>
<dbReference type="InterPro" id="IPR056823">
    <property type="entry name" value="TEN-like_YD-shell"/>
</dbReference>
<feature type="region of interest" description="Disordered" evidence="2">
    <location>
        <begin position="781"/>
        <end position="807"/>
    </location>
</feature>
<proteinExistence type="predicted"/>
<dbReference type="Proteomes" id="UP000327011">
    <property type="component" value="Unassembled WGS sequence"/>
</dbReference>
<dbReference type="InterPro" id="IPR006530">
    <property type="entry name" value="YD"/>
</dbReference>
<dbReference type="Pfam" id="PF25023">
    <property type="entry name" value="TEN_YD-shell"/>
    <property type="match status" value="1"/>
</dbReference>
<keyword evidence="6" id="KW-1185">Reference proteome</keyword>
<comment type="caution">
    <text evidence="5">The sequence shown here is derived from an EMBL/GenBank/DDBJ whole genome shotgun (WGS) entry which is preliminary data.</text>
</comment>
<dbReference type="EMBL" id="VYTZ01000001">
    <property type="protein sequence ID" value="KAA9381561.1"/>
    <property type="molecule type" value="Genomic_DNA"/>
</dbReference>
<feature type="compositionally biased region" description="Basic and acidic residues" evidence="2">
    <location>
        <begin position="43"/>
        <end position="55"/>
    </location>
</feature>
<feature type="signal peptide" evidence="3">
    <location>
        <begin position="1"/>
        <end position="37"/>
    </location>
</feature>
<evidence type="ECO:0000256" key="1">
    <source>
        <dbReference type="ARBA" id="ARBA00022737"/>
    </source>
</evidence>
<evidence type="ECO:0000313" key="6">
    <source>
        <dbReference type="Proteomes" id="UP000327011"/>
    </source>
</evidence>
<feature type="region of interest" description="Disordered" evidence="2">
    <location>
        <begin position="34"/>
        <end position="81"/>
    </location>
</feature>
<dbReference type="PROSITE" id="PS51318">
    <property type="entry name" value="TAT"/>
    <property type="match status" value="1"/>
</dbReference>
<organism evidence="5 6">
    <name type="scientific">Microbispora cellulosiformans</name>
    <dbReference type="NCBI Taxonomy" id="2614688"/>
    <lineage>
        <taxon>Bacteria</taxon>
        <taxon>Bacillati</taxon>
        <taxon>Actinomycetota</taxon>
        <taxon>Actinomycetes</taxon>
        <taxon>Streptosporangiales</taxon>
        <taxon>Streptosporangiaceae</taxon>
        <taxon>Microbispora</taxon>
    </lineage>
</organism>
<evidence type="ECO:0000259" key="4">
    <source>
        <dbReference type="Pfam" id="PF25023"/>
    </source>
</evidence>
<feature type="domain" description="Teneurin-like YD-shell" evidence="4">
    <location>
        <begin position="1614"/>
        <end position="1812"/>
    </location>
</feature>
<evidence type="ECO:0000313" key="5">
    <source>
        <dbReference type="EMBL" id="KAA9381561.1"/>
    </source>
</evidence>
<keyword evidence="3" id="KW-0732">Signal</keyword>
<feature type="region of interest" description="Disordered" evidence="2">
    <location>
        <begin position="1604"/>
        <end position="1627"/>
    </location>
</feature>
<dbReference type="InterPro" id="IPR031325">
    <property type="entry name" value="RHS_repeat"/>
</dbReference>
<dbReference type="Gene3D" id="2.180.10.10">
    <property type="entry name" value="RHS repeat-associated core"/>
    <property type="match status" value="2"/>
</dbReference>
<feature type="compositionally biased region" description="Acidic residues" evidence="2">
    <location>
        <begin position="797"/>
        <end position="807"/>
    </location>
</feature>
<dbReference type="InterPro" id="IPR050708">
    <property type="entry name" value="T6SS_VgrG/RHS"/>
</dbReference>
<dbReference type="InterPro" id="IPR006311">
    <property type="entry name" value="TAT_signal"/>
</dbReference>
<reference evidence="5 6" key="1">
    <citation type="submission" date="2019-09" db="EMBL/GenBank/DDBJ databases">
        <title>Screening of Novel Bioactive Compounds from Soil-Associated.</title>
        <authorList>
            <person name="Gong X."/>
        </authorList>
    </citation>
    <scope>NUCLEOTIDE SEQUENCE [LARGE SCALE GENOMIC DNA]</scope>
    <source>
        <strain evidence="5 6">Gxj-6</strain>
    </source>
</reference>
<evidence type="ECO:0000256" key="3">
    <source>
        <dbReference type="SAM" id="SignalP"/>
    </source>
</evidence>
<gene>
    <name evidence="5" type="ORF">F5972_01620</name>
</gene>
<feature type="chain" id="PRO_5023821571" evidence="3">
    <location>
        <begin position="38"/>
        <end position="2094"/>
    </location>
</feature>
<dbReference type="PANTHER" id="PTHR32305:SF17">
    <property type="entry name" value="TRNA NUCLEASE WAPA"/>
    <property type="match status" value="1"/>
</dbReference>
<dbReference type="NCBIfam" id="TIGR03696">
    <property type="entry name" value="Rhs_assc_core"/>
    <property type="match status" value="1"/>
</dbReference>
<dbReference type="NCBIfam" id="TIGR01643">
    <property type="entry name" value="YD_repeat_2x"/>
    <property type="match status" value="1"/>
</dbReference>
<sequence>MSRLLTRRSRQRFRRGVAAITALVTVAASLVAQPAQAAAPDAGRPEVKSAERVVRGETLGVKPRRPDPAGTPAKRRPASGEVKVTSPATVRMLDRGAAERAGVDGALFTVTPSAKETVTKDSAAKEGAAKDTTSVTVDYSALADDFGGSYGSRLRLVRLPACVLTTPDQPACRTETPVPARNDAANGTLTATVPAAPAEAPAGMAAGASALAGEQATVLAAVSGDSGDKGDYKATKLSPSATWTVAEQSGDFSWSYPLRVPPVPGELAPKVEIGYSSGAVDGRTSNTNNQPSWVGEGFDYWPGYIKRAYKPCADDGAPKDQWGTPPGDQCWAYDNAVISWNGRGGELIQASDGTWRMKNDDGTRVERLKDTAKANGDDDGEYWKLTTPDGVQFFFGLNRLPGWSSGKPETKSAWTHPVFGNDTDEPCHASTFASSWCQQAYQWNLDYVVDPRGNAISYYYQQEGNHYGRNLKPEDETPYVRGGWLDRIEYGQRSDTLFTAKAPARVVFGVSERCLKTDAFDCDPSKIGSNPTKWPDVPYDLNCASGTECKGTHGTLAPTFWSRKRLTGVTTQVIKADGTYRDVDDWAIDHLWGDADIDQALLVKSISHTGRATGTPVTLPAVTFNHVQLPNRVDKQGDDIPPFIKYRLGAIYDESGGQIDINYSDADCALGSLPTPQTNTRRCFPVKWSPAGYADPITDWFHKYVVTQVVQTDRTGGSPDALTTYEYLDGAAWHYDDDDGMTKEKYKTWSQWRGYGRVRVRTGGWNDLRSLVETRYLRGMDGDRAGPSGGTKKVTVSDDEGGSVVDEDPLQGFELKRTEYEGVNGPVAVKTVNTPWHQETAKRTRSWGTVTANIVNVATAHTWTAMDGGGWRETETSTKYEPVAGLATQMEDKGDLSTTADDRCTRTTYAQNTKAWMLKYPSRVETVAVLCAATPDRSKQVVEDDRTFYDNGAFGAAPTRGDITRVETIAAHDGTTATYVAKEVSTYDSYGRELTTKNAGGHVTTTAYTDTLGLNTGVKVTGPPVVPGDAATAHVTSQEKDPAYGFETVKLDANGKRTDLDYDALGRLLKVWMPDRSKAGGQTPNLEFGYRIVDGQIVAIGTKKLDAEGGQTPPTYELYDGRLRLRQTQEPGPDGGRLVTDKFYDSRGNVAREYGQYYSTTAPATKLFGAYDGDVESQKVFDYDGRNRVTLERFLVGNGETKEKWRTVTSYGGGRVTVDPPTGDTPVTTLTDARNQVVELRQYKGDSPTGDYDKTTYTYTPAGKLSTVKDQAGNVWTHFYDLRGRETEVRDPDKGTTKTTYDDLDHVLTTTDARGKVIFNVWDSMGRKTESREGSATGPLLAAWTYDTVRKGQASSATRYAGGQAYTTTFNAYDNLYRAIRTTVTVPSTEGALGGSYVFDTRYKLDGTVQSATYPDAGGLPAETVVYSYDDLRRPTTMSGLSPYVTGSIHSLTGKPEQYELSTGGKKTWFTYSYEYGTQRLHSSRVDREDVPGVDRDATYTYDDVGNVVSISDVSRTGTDTQCFGYDYLRRLTEAWTQGTGTCAGTPSASIVGGVAPYWQSFGYDVTGNRTKEVEHGVGGTADTTRIYGYPTPGSPHPHALSGVTQTGGAGARTESYSYDETGNTTGRTIGGTAQTLEWDVEGHLAKVTEGAKVTSFLYDADGNRLIRRDPGGTTLYLPGMELRLDKATGKTQATRYYTHDTATVAVRTTSGVKFLAADQNGTSELAIDAADQSLTQRRFKPFGQLRGSPPGSWPGEKGFVGGTVDESTGLTHLGAREYDPATGRFISVDPIIDPHDPQQMNGYAYAGNNPITFTDPDGKFWGSWLAILLALMRALLALLNHGGGGSGNHGGGGKHGGGGYTGGGGGAPHRSGPGFGATVKSNTLSSVDPRKFTALGWLAYGLGGPADMLNTWGENFKESRRVMAGVYKLKSVSYPEGNWLTKWLWQGLSKWYDAKSLRVEARGIKWGSRLGKAGKFVGRFGVVATFADGALTQWNSDSGKDVNTGEKIARATIRGAAVAGGSYAGATIGAAACSPGVVLAAVCGAAGAYIGGMVGGVVGDTAIAAYDHLRQPVINTVKSVGSGIKKGWKSVFG</sequence>
<dbReference type="PANTHER" id="PTHR32305">
    <property type="match status" value="1"/>
</dbReference>